<organism evidence="1 2">
    <name type="scientific">Oceanobacillus jordanicus</name>
    <dbReference type="NCBI Taxonomy" id="2867266"/>
    <lineage>
        <taxon>Bacteria</taxon>
        <taxon>Bacillati</taxon>
        <taxon>Bacillota</taxon>
        <taxon>Bacilli</taxon>
        <taxon>Bacillales</taxon>
        <taxon>Bacillaceae</taxon>
        <taxon>Oceanobacillus</taxon>
    </lineage>
</organism>
<proteinExistence type="predicted"/>
<evidence type="ECO:0000313" key="1">
    <source>
        <dbReference type="EMBL" id="MCG3417713.1"/>
    </source>
</evidence>
<reference evidence="1 2" key="1">
    <citation type="journal article" date="2022" name="Evol. Bioinform. Online">
        <title>Draft Genome Sequence of Oceanobacillus jordanicus Strain GSFE11, a Halotolerant Plant Growth-Promoting Bacterial Endophyte Isolated From the Jordan Valley.</title>
        <authorList>
            <person name="Alhindi T."/>
            <person name="Albdaiwi R."/>
        </authorList>
    </citation>
    <scope>NUCLEOTIDE SEQUENCE [LARGE SCALE GENOMIC DNA]</scope>
    <source>
        <strain evidence="1 2">GSFE11</strain>
    </source>
</reference>
<name>A0AAW5AW34_9BACI</name>
<dbReference type="RefSeq" id="WP_106898225.1">
    <property type="nucleotide sequence ID" value="NZ_JAIFZM010000001.1"/>
</dbReference>
<accession>A0AAW5AW34</accession>
<protein>
    <recommendedName>
        <fullName evidence="3">3-isopropylmalate dehydratase</fullName>
    </recommendedName>
</protein>
<dbReference type="AlphaFoldDB" id="A0AAW5AW34"/>
<evidence type="ECO:0000313" key="2">
    <source>
        <dbReference type="Proteomes" id="UP001199631"/>
    </source>
</evidence>
<keyword evidence="2" id="KW-1185">Reference proteome</keyword>
<dbReference type="Proteomes" id="UP001199631">
    <property type="component" value="Unassembled WGS sequence"/>
</dbReference>
<gene>
    <name evidence="1" type="ORF">K3T81_01005</name>
</gene>
<sequence>MNLLAKQPYFKMERKVTSIEQIDIEHERVLTLFDEKITTQNREFLMKDILDVSYREIGTDGGGLLYLHTSQGVYSYTVRESPMAFVEAYRLHCQA</sequence>
<comment type="caution">
    <text evidence="1">The sequence shown here is derived from an EMBL/GenBank/DDBJ whole genome shotgun (WGS) entry which is preliminary data.</text>
</comment>
<dbReference type="EMBL" id="JAIFZM010000001">
    <property type="protein sequence ID" value="MCG3417713.1"/>
    <property type="molecule type" value="Genomic_DNA"/>
</dbReference>
<evidence type="ECO:0008006" key="3">
    <source>
        <dbReference type="Google" id="ProtNLM"/>
    </source>
</evidence>